<dbReference type="InterPro" id="IPR012910">
    <property type="entry name" value="Plug_dom"/>
</dbReference>
<feature type="domain" description="TonB-dependent receptor plug" evidence="10">
    <location>
        <begin position="118"/>
        <end position="224"/>
    </location>
</feature>
<dbReference type="InterPro" id="IPR023997">
    <property type="entry name" value="TonB-dep_OMP_SusC/RagA_CS"/>
</dbReference>
<protein>
    <submittedName>
        <fullName evidence="11">TonB-dependent receptor</fullName>
    </submittedName>
</protein>
<dbReference type="PANTHER" id="PTHR30069">
    <property type="entry name" value="TONB-DEPENDENT OUTER MEMBRANE RECEPTOR"/>
    <property type="match status" value="1"/>
</dbReference>
<dbReference type="Gene3D" id="2.60.40.1120">
    <property type="entry name" value="Carboxypeptidase-like, regulatory domain"/>
    <property type="match status" value="1"/>
</dbReference>
<keyword evidence="11" id="KW-0675">Receptor</keyword>
<dbReference type="Gene3D" id="2.170.130.10">
    <property type="entry name" value="TonB-dependent receptor, plug domain"/>
    <property type="match status" value="1"/>
</dbReference>
<evidence type="ECO:0000256" key="3">
    <source>
        <dbReference type="ARBA" id="ARBA00022452"/>
    </source>
</evidence>
<keyword evidence="5 9" id="KW-0732">Signal</keyword>
<dbReference type="PROSITE" id="PS52016">
    <property type="entry name" value="TONB_DEPENDENT_REC_3"/>
    <property type="match status" value="1"/>
</dbReference>
<keyword evidence="7 8" id="KW-0998">Cell outer membrane</keyword>
<evidence type="ECO:0000256" key="9">
    <source>
        <dbReference type="SAM" id="SignalP"/>
    </source>
</evidence>
<dbReference type="GO" id="GO:0015344">
    <property type="term" value="F:siderophore uptake transmembrane transporter activity"/>
    <property type="evidence" value="ECO:0007669"/>
    <property type="project" value="TreeGrafter"/>
</dbReference>
<evidence type="ECO:0000313" key="12">
    <source>
        <dbReference type="Proteomes" id="UP000283850"/>
    </source>
</evidence>
<dbReference type="InterPro" id="IPR039426">
    <property type="entry name" value="TonB-dep_rcpt-like"/>
</dbReference>
<proteinExistence type="inferred from homology"/>
<dbReference type="SUPFAM" id="SSF49464">
    <property type="entry name" value="Carboxypeptidase regulatory domain-like"/>
    <property type="match status" value="1"/>
</dbReference>
<dbReference type="NCBIfam" id="TIGR04057">
    <property type="entry name" value="SusC_RagA_signa"/>
    <property type="match status" value="1"/>
</dbReference>
<feature type="chain" id="PRO_5019312100" evidence="9">
    <location>
        <begin position="22"/>
        <end position="997"/>
    </location>
</feature>
<organism evidence="11 12">
    <name type="scientific">Bacteroides intestinalis</name>
    <dbReference type="NCBI Taxonomy" id="329854"/>
    <lineage>
        <taxon>Bacteria</taxon>
        <taxon>Pseudomonadati</taxon>
        <taxon>Bacteroidota</taxon>
        <taxon>Bacteroidia</taxon>
        <taxon>Bacteroidales</taxon>
        <taxon>Bacteroidaceae</taxon>
        <taxon>Bacteroides</taxon>
    </lineage>
</organism>
<keyword evidence="2 8" id="KW-0813">Transport</keyword>
<evidence type="ECO:0000259" key="10">
    <source>
        <dbReference type="Pfam" id="PF07715"/>
    </source>
</evidence>
<evidence type="ECO:0000256" key="6">
    <source>
        <dbReference type="ARBA" id="ARBA00023136"/>
    </source>
</evidence>
<evidence type="ECO:0000256" key="1">
    <source>
        <dbReference type="ARBA" id="ARBA00004571"/>
    </source>
</evidence>
<sequence>MKRKLMLLLACLFVGIGLVTAQTQTITGVVISEEDGQPVIGASVLVKGTQIGTITGVDGDFTLPNVPSSAKTLQISYIGMQAQEVAIASHVKITLKPDTELLDEVVIVGYGTGKKLGSVVGSVASVGGKKLEKNPTVNFTDALAGQVSGLSVLSSSGDPSKSATIRLRGVNSINAGNTPLFILDGAPISSSVFNSLNPGDIENITVLKDASSTAIYGSRAANGVIVITSKKGKFDQKANVTLRAQYGFSSMVQDNVEMMNSSQYIQFRELVGSPVPQTIKDRVEKYGIDTNWRDEVFDSHAPTYTLDAAINGGGSNMSYYLSLNHHEQEGIIAQSGLRREALRFNFDTRVKEWLKVGLQSNLGYSQYETNNETESSSIYSSSPSVFARFALPYDSPRFYTFDDNGNIQWGDRATHLLYSGLTTPNFVNDNRDVQRRIVTANINLYQELTPIKGLTVRAQQSIDAYDMTLSNIGLPYEAFKTPMGTSVPARDGYRQESFSRYYAFTYTNTAEYKFNIDDHNVSVLAGQESIIAKSRSFGVFTEGHTDARQMKLTQAPTPVSPKDDLTHTQVETVFNSMFFTGSYNYASKYYLDLTFRRDGSSKFPKDGRWANFWSVGAMWDMKKESFMDNIDWLNELSVKVSYGTTGNSGISDYAYYGLIGSGSPYNSEGSLGISQASNTDLTWEKVAGVNAGLSFRIFDRLTANVDFYRKKTTDLLMDIPYSYTTGFSSGAGNIGAMVNKGVDLDFKVDIIQNSNFYWGFRANFNYNKNEITELFNGRDEYSLPDYGLQYKVGHSVGELYFVRRAGVDPRDGKQIWYDKDGNLTKVYNKERDAVLIGKDRYAPLNGGFGTEFSWKGISVSADFTWAGKKYLISNDRFFIENAAQGLSINQSTNMLNIWTKPGQITDIPASTEAIQMDDHLVENASFLRLKNVTVQYELPKSILKHSGVIERFNIFFTGRNLWTLTNFTGYDPEPDINLIKFGYPNTRQFVFGVELTF</sequence>
<evidence type="ECO:0000256" key="4">
    <source>
        <dbReference type="ARBA" id="ARBA00022692"/>
    </source>
</evidence>
<dbReference type="GO" id="GO:0044718">
    <property type="term" value="P:siderophore transmembrane transport"/>
    <property type="evidence" value="ECO:0007669"/>
    <property type="project" value="TreeGrafter"/>
</dbReference>
<dbReference type="InterPro" id="IPR037066">
    <property type="entry name" value="Plug_dom_sf"/>
</dbReference>
<evidence type="ECO:0000256" key="2">
    <source>
        <dbReference type="ARBA" id="ARBA00022448"/>
    </source>
</evidence>
<dbReference type="InterPro" id="IPR036942">
    <property type="entry name" value="Beta-barrel_TonB_sf"/>
</dbReference>
<name>A0A412YFB2_9BACE</name>
<gene>
    <name evidence="11" type="ORF">DWW10_05815</name>
</gene>
<dbReference type="PANTHER" id="PTHR30069:SF29">
    <property type="entry name" value="HEMOGLOBIN AND HEMOGLOBIN-HAPTOGLOBIN-BINDING PROTEIN 1-RELATED"/>
    <property type="match status" value="1"/>
</dbReference>
<dbReference type="GO" id="GO:0009279">
    <property type="term" value="C:cell outer membrane"/>
    <property type="evidence" value="ECO:0007669"/>
    <property type="project" value="UniProtKB-SubCell"/>
</dbReference>
<evidence type="ECO:0000313" key="11">
    <source>
        <dbReference type="EMBL" id="RGV56200.1"/>
    </source>
</evidence>
<dbReference type="Pfam" id="PF07715">
    <property type="entry name" value="Plug"/>
    <property type="match status" value="1"/>
</dbReference>
<dbReference type="RefSeq" id="WP_118421526.1">
    <property type="nucleotide sequence ID" value="NZ_QRZF01000003.1"/>
</dbReference>
<evidence type="ECO:0000256" key="5">
    <source>
        <dbReference type="ARBA" id="ARBA00022729"/>
    </source>
</evidence>
<keyword evidence="6 8" id="KW-0472">Membrane</keyword>
<dbReference type="EMBL" id="QRZF01000003">
    <property type="protein sequence ID" value="RGV56200.1"/>
    <property type="molecule type" value="Genomic_DNA"/>
</dbReference>
<dbReference type="InterPro" id="IPR008969">
    <property type="entry name" value="CarboxyPept-like_regulatory"/>
</dbReference>
<dbReference type="Gene3D" id="2.40.170.20">
    <property type="entry name" value="TonB-dependent receptor, beta-barrel domain"/>
    <property type="match status" value="1"/>
</dbReference>
<evidence type="ECO:0000256" key="8">
    <source>
        <dbReference type="PROSITE-ProRule" id="PRU01360"/>
    </source>
</evidence>
<accession>A0A412YFB2</accession>
<reference evidence="11 12" key="1">
    <citation type="submission" date="2018-08" db="EMBL/GenBank/DDBJ databases">
        <title>A genome reference for cultivated species of the human gut microbiota.</title>
        <authorList>
            <person name="Zou Y."/>
            <person name="Xue W."/>
            <person name="Luo G."/>
        </authorList>
    </citation>
    <scope>NUCLEOTIDE SEQUENCE [LARGE SCALE GENOMIC DNA]</scope>
    <source>
        <strain evidence="11 12">AF14-32</strain>
    </source>
</reference>
<keyword evidence="4 8" id="KW-0812">Transmembrane</keyword>
<comment type="subcellular location">
    <subcellularLocation>
        <location evidence="1 8">Cell outer membrane</location>
        <topology evidence="1 8">Multi-pass membrane protein</topology>
    </subcellularLocation>
</comment>
<comment type="caution">
    <text evidence="11">The sequence shown here is derived from an EMBL/GenBank/DDBJ whole genome shotgun (WGS) entry which is preliminary data.</text>
</comment>
<evidence type="ECO:0000256" key="7">
    <source>
        <dbReference type="ARBA" id="ARBA00023237"/>
    </source>
</evidence>
<dbReference type="NCBIfam" id="TIGR04056">
    <property type="entry name" value="OMP_RagA_SusC"/>
    <property type="match status" value="1"/>
</dbReference>
<dbReference type="AlphaFoldDB" id="A0A412YFB2"/>
<dbReference type="InterPro" id="IPR023996">
    <property type="entry name" value="TonB-dep_OMP_SusC/RagA"/>
</dbReference>
<dbReference type="Pfam" id="PF13715">
    <property type="entry name" value="CarbopepD_reg_2"/>
    <property type="match status" value="1"/>
</dbReference>
<dbReference type="Proteomes" id="UP000283850">
    <property type="component" value="Unassembled WGS sequence"/>
</dbReference>
<dbReference type="SUPFAM" id="SSF56935">
    <property type="entry name" value="Porins"/>
    <property type="match status" value="1"/>
</dbReference>
<feature type="signal peptide" evidence="9">
    <location>
        <begin position="1"/>
        <end position="21"/>
    </location>
</feature>
<keyword evidence="3 8" id="KW-1134">Transmembrane beta strand</keyword>
<comment type="similarity">
    <text evidence="8">Belongs to the TonB-dependent receptor family.</text>
</comment>